<feature type="compositionally biased region" description="Low complexity" evidence="2">
    <location>
        <begin position="59"/>
        <end position="70"/>
    </location>
</feature>
<evidence type="ECO:0000259" key="4">
    <source>
        <dbReference type="PROSITE" id="PS50175"/>
    </source>
</evidence>
<dbReference type="InterPro" id="IPR001995">
    <property type="entry name" value="Peptidase_A2_cat"/>
</dbReference>
<evidence type="ECO:0000313" key="6">
    <source>
        <dbReference type="Proteomes" id="UP000753724"/>
    </source>
</evidence>
<evidence type="ECO:0000256" key="1">
    <source>
        <dbReference type="ARBA" id="ARBA00022801"/>
    </source>
</evidence>
<feature type="chain" id="PRO_5045735225" evidence="3">
    <location>
        <begin position="24"/>
        <end position="195"/>
    </location>
</feature>
<keyword evidence="5" id="KW-0645">Protease</keyword>
<keyword evidence="3" id="KW-0732">Signal</keyword>
<name>A0ABW9XG93_9SPHN</name>
<feature type="region of interest" description="Disordered" evidence="2">
    <location>
        <begin position="45"/>
        <end position="70"/>
    </location>
</feature>
<dbReference type="Gene3D" id="2.40.70.10">
    <property type="entry name" value="Acid Proteases"/>
    <property type="match status" value="1"/>
</dbReference>
<comment type="caution">
    <text evidence="5">The sequence shown here is derived from an EMBL/GenBank/DDBJ whole genome shotgun (WGS) entry which is preliminary data.</text>
</comment>
<feature type="domain" description="Peptidase A2" evidence="4">
    <location>
        <begin position="97"/>
        <end position="175"/>
    </location>
</feature>
<gene>
    <name evidence="5" type="ORF">GTZ99_13515</name>
</gene>
<dbReference type="InterPro" id="IPR011969">
    <property type="entry name" value="Clan_AA_Asp_peptidase_C"/>
</dbReference>
<evidence type="ECO:0000256" key="2">
    <source>
        <dbReference type="SAM" id="MobiDB-lite"/>
    </source>
</evidence>
<reference evidence="6" key="1">
    <citation type="submission" date="2020-01" db="EMBL/GenBank/DDBJ databases">
        <title>Sphingomonas sp. strain CSW-10.</title>
        <authorList>
            <person name="Chen W.-M."/>
        </authorList>
    </citation>
    <scope>NUCLEOTIDE SEQUENCE [LARGE SCALE GENOMIC DNA]</scope>
    <source>
        <strain evidence="6">FSY-8</strain>
    </source>
</reference>
<evidence type="ECO:0000256" key="3">
    <source>
        <dbReference type="SAM" id="SignalP"/>
    </source>
</evidence>
<proteinExistence type="predicted"/>
<evidence type="ECO:0000313" key="5">
    <source>
        <dbReference type="EMBL" id="NBC37567.1"/>
    </source>
</evidence>
<protein>
    <submittedName>
        <fullName evidence="5">TIGR02281 family clan AA aspartic protease</fullName>
        <ecNumber evidence="5">3.4.23.-</ecNumber>
    </submittedName>
</protein>
<organism evidence="5 6">
    <name type="scientific">Novosphingobium ovatum</name>
    <dbReference type="NCBI Taxonomy" id="1908523"/>
    <lineage>
        <taxon>Bacteria</taxon>
        <taxon>Pseudomonadati</taxon>
        <taxon>Pseudomonadota</taxon>
        <taxon>Alphaproteobacteria</taxon>
        <taxon>Sphingomonadales</taxon>
        <taxon>Sphingomonadaceae</taxon>
        <taxon>Novosphingobium</taxon>
    </lineage>
</organism>
<dbReference type="NCBIfam" id="TIGR02281">
    <property type="entry name" value="clan_AA_DTGA"/>
    <property type="match status" value="1"/>
</dbReference>
<dbReference type="EC" id="3.4.23.-" evidence="5"/>
<dbReference type="RefSeq" id="WP_161719730.1">
    <property type="nucleotide sequence ID" value="NZ_JAAAPO010000005.1"/>
</dbReference>
<dbReference type="GO" id="GO:0008233">
    <property type="term" value="F:peptidase activity"/>
    <property type="evidence" value="ECO:0007669"/>
    <property type="project" value="UniProtKB-KW"/>
</dbReference>
<accession>A0ABW9XG93</accession>
<dbReference type="Pfam" id="PF13975">
    <property type="entry name" value="gag-asp_proteas"/>
    <property type="match status" value="1"/>
</dbReference>
<dbReference type="CDD" id="cd05483">
    <property type="entry name" value="retropepsin_like_bacteria"/>
    <property type="match status" value="1"/>
</dbReference>
<sequence>MGQLITRALAATFVMSVLAVALAPRGPHARAPRQAQAFAALSTSADTATGSGNPWDINAAPPQAAPASAPSAPQARVIGRDDTGQFHIDGLINGQSTRFLIDTGADIVAISTQEAQRLALRIDQTAPRAMLRSASGVTSGSYVTIERLYVAGAELHNVRAVVMDGLEGNLLGQSALRQMGRVELRGDAMIIEGKR</sequence>
<keyword evidence="6" id="KW-1185">Reference proteome</keyword>
<dbReference type="SUPFAM" id="SSF50630">
    <property type="entry name" value="Acid proteases"/>
    <property type="match status" value="1"/>
</dbReference>
<dbReference type="EMBL" id="JAAAPO010000005">
    <property type="protein sequence ID" value="NBC37567.1"/>
    <property type="molecule type" value="Genomic_DNA"/>
</dbReference>
<dbReference type="InterPro" id="IPR021109">
    <property type="entry name" value="Peptidase_aspartic_dom_sf"/>
</dbReference>
<dbReference type="Proteomes" id="UP000753724">
    <property type="component" value="Unassembled WGS sequence"/>
</dbReference>
<dbReference type="PROSITE" id="PS50175">
    <property type="entry name" value="ASP_PROT_RETROV"/>
    <property type="match status" value="1"/>
</dbReference>
<dbReference type="InterPro" id="IPR034122">
    <property type="entry name" value="Retropepsin-like_bacterial"/>
</dbReference>
<feature type="signal peptide" evidence="3">
    <location>
        <begin position="1"/>
        <end position="23"/>
    </location>
</feature>
<keyword evidence="1 5" id="KW-0378">Hydrolase</keyword>
<dbReference type="InterPro" id="IPR001969">
    <property type="entry name" value="Aspartic_peptidase_AS"/>
</dbReference>
<dbReference type="GO" id="GO:0006508">
    <property type="term" value="P:proteolysis"/>
    <property type="evidence" value="ECO:0007669"/>
    <property type="project" value="UniProtKB-KW"/>
</dbReference>
<dbReference type="PROSITE" id="PS00141">
    <property type="entry name" value="ASP_PROTEASE"/>
    <property type="match status" value="1"/>
</dbReference>